<comment type="cofactor">
    <cofactor evidence="13">
        <name>FAD</name>
        <dbReference type="ChEBI" id="CHEBI:57692"/>
    </cofactor>
    <text evidence="13">Binds 1 FAD per subunit.</text>
</comment>
<dbReference type="PRINTS" id="PR00411">
    <property type="entry name" value="PNDRDTASEI"/>
</dbReference>
<dbReference type="SUPFAM" id="SSF55424">
    <property type="entry name" value="FAD/NAD-linked reductases, dimerisation (C-terminal) domain"/>
    <property type="match status" value="1"/>
</dbReference>
<dbReference type="SUPFAM" id="SSF51905">
    <property type="entry name" value="FAD/NAD(P)-binding domain"/>
    <property type="match status" value="1"/>
</dbReference>
<evidence type="ECO:0000256" key="16">
    <source>
        <dbReference type="SAM" id="MobiDB-lite"/>
    </source>
</evidence>
<dbReference type="InterPro" id="IPR050151">
    <property type="entry name" value="Class-I_Pyr_Nuc-Dis_Oxidored"/>
</dbReference>
<evidence type="ECO:0000256" key="6">
    <source>
        <dbReference type="ARBA" id="ARBA00023002"/>
    </source>
</evidence>
<dbReference type="Pfam" id="PF02852">
    <property type="entry name" value="Pyr_redox_dim"/>
    <property type="match status" value="1"/>
</dbReference>
<evidence type="ECO:0000256" key="7">
    <source>
        <dbReference type="ARBA" id="ARBA00023027"/>
    </source>
</evidence>
<proteinExistence type="inferred from homology"/>
<dbReference type="Gene3D" id="3.50.50.60">
    <property type="entry name" value="FAD/NAD(P)-binding domain"/>
    <property type="match status" value="2"/>
</dbReference>
<keyword evidence="4 15" id="KW-0285">Flavoprotein</keyword>
<keyword evidence="5 13" id="KW-0274">FAD</keyword>
<dbReference type="PRINTS" id="PR00368">
    <property type="entry name" value="FADPNR"/>
</dbReference>
<evidence type="ECO:0000259" key="18">
    <source>
        <dbReference type="Pfam" id="PF07992"/>
    </source>
</evidence>
<dbReference type="EMBL" id="CP051685">
    <property type="protein sequence ID" value="QJE02209.1"/>
    <property type="molecule type" value="Genomic_DNA"/>
</dbReference>
<comment type="similarity">
    <text evidence="1 15">Belongs to the class-I pyridine nucleotide-disulfide oxidoreductase family.</text>
</comment>
<feature type="binding site" evidence="13">
    <location>
        <position position="368"/>
    </location>
    <ligand>
        <name>FAD</name>
        <dbReference type="ChEBI" id="CHEBI:57692"/>
    </ligand>
</feature>
<keyword evidence="6 15" id="KW-0560">Oxidoreductase</keyword>
<sequence length="521" mass="53548">MTMQANTENTTLLIIGGGPGGYVAAIRAGQLGIPTILVEGAELGGTCLNIGCIPSKALIHAAEEFHKVAQYAAAGDRGHPLGIRSAAPTIDLAQTVHWKDGIVKRLTGGVGALLKKNKVKVVKGWATILDGKTVEVRTAPAAQPADEASAIAAMAAADAAGSAPAAAASSSPSAEANATSAGGTGNQADAPLRIRCEHLLLATGSQAVELPFLPFGGPVVSATEALSPQSVPQHLVVVGAGYIGLELGTAYRKLGARVSVVEAAGRVLPAYDDELAKPVAASLKRLGIELHLESSVLGMAPDGSGVRMRNAGGEETVLAADRVLVAVGRRPRTAGFGLESLMLDMHGRAVRVDNQCRTSMRNVWAIGDLTGEPMLAHRAMAQGEMVAEIIAGKRRHFTPAAIPAVCFTDPEVVVVGASPQDAARLGLDVISASFPFSANGRAMTIENTDGFVRVVARRDNHLIVGWQAVGAGVAELSTAFVQSIEMGAQLEDVAGTIHAHPTLGEAVQEAALRALGHALHI</sequence>
<keyword evidence="8" id="KW-1015">Disulfide bond</keyword>
<dbReference type="InterPro" id="IPR016156">
    <property type="entry name" value="FAD/NAD-linked_Rdtase_dimer_sf"/>
</dbReference>
<organism evidence="19 20">
    <name type="scientific">Massilia forsythiae</name>
    <dbReference type="NCBI Taxonomy" id="2728020"/>
    <lineage>
        <taxon>Bacteria</taxon>
        <taxon>Pseudomonadati</taxon>
        <taxon>Pseudomonadota</taxon>
        <taxon>Betaproteobacteria</taxon>
        <taxon>Burkholderiales</taxon>
        <taxon>Oxalobacteraceae</taxon>
        <taxon>Telluria group</taxon>
        <taxon>Massilia</taxon>
    </lineage>
</organism>
<dbReference type="InterPro" id="IPR001100">
    <property type="entry name" value="Pyr_nuc-diS_OxRdtase"/>
</dbReference>
<evidence type="ECO:0000256" key="8">
    <source>
        <dbReference type="ARBA" id="ARBA00023157"/>
    </source>
</evidence>
<feature type="domain" description="FAD/NAD(P)-binding" evidence="18">
    <location>
        <begin position="12"/>
        <end position="383"/>
    </location>
</feature>
<evidence type="ECO:0000256" key="15">
    <source>
        <dbReference type="RuleBase" id="RU003691"/>
    </source>
</evidence>
<dbReference type="FunFam" id="3.30.390.30:FF:000001">
    <property type="entry name" value="Dihydrolipoyl dehydrogenase"/>
    <property type="match status" value="1"/>
</dbReference>
<evidence type="ECO:0000256" key="9">
    <source>
        <dbReference type="ARBA" id="ARBA00023284"/>
    </source>
</evidence>
<evidence type="ECO:0000256" key="13">
    <source>
        <dbReference type="PIRSR" id="PIRSR000350-3"/>
    </source>
</evidence>
<feature type="domain" description="Pyridine nucleotide-disulphide oxidoreductase dimerisation" evidence="17">
    <location>
        <begin position="402"/>
        <end position="511"/>
    </location>
</feature>
<dbReference type="AlphaFoldDB" id="A0A7Z2VZS2"/>
<feature type="disulfide bond" description="Redox-active" evidence="14">
    <location>
        <begin position="47"/>
        <end position="52"/>
    </location>
</feature>
<evidence type="ECO:0000256" key="1">
    <source>
        <dbReference type="ARBA" id="ARBA00007532"/>
    </source>
</evidence>
<evidence type="ECO:0000313" key="20">
    <source>
        <dbReference type="Proteomes" id="UP000502415"/>
    </source>
</evidence>
<feature type="binding site" evidence="13">
    <location>
        <position position="262"/>
    </location>
    <ligand>
        <name>NAD(+)</name>
        <dbReference type="ChEBI" id="CHEBI:57540"/>
    </ligand>
</feature>
<dbReference type="GO" id="GO:0006103">
    <property type="term" value="P:2-oxoglutarate metabolic process"/>
    <property type="evidence" value="ECO:0007669"/>
    <property type="project" value="TreeGrafter"/>
</dbReference>
<dbReference type="PANTHER" id="PTHR22912">
    <property type="entry name" value="DISULFIDE OXIDOREDUCTASE"/>
    <property type="match status" value="1"/>
</dbReference>
<feature type="active site" description="Proton acceptor" evidence="12">
    <location>
        <position position="500"/>
    </location>
</feature>
<dbReference type="Pfam" id="PF07992">
    <property type="entry name" value="Pyr_redox_2"/>
    <property type="match status" value="1"/>
</dbReference>
<dbReference type="Proteomes" id="UP000502415">
    <property type="component" value="Chromosome"/>
</dbReference>
<comment type="catalytic activity">
    <reaction evidence="11">
        <text>N(6)-[(R)-dihydrolipoyl]-L-lysyl-[protein] + NAD(+) = N(6)-[(R)-lipoyl]-L-lysyl-[protein] + NADH + H(+)</text>
        <dbReference type="Rhea" id="RHEA:15045"/>
        <dbReference type="Rhea" id="RHEA-COMP:10474"/>
        <dbReference type="Rhea" id="RHEA-COMP:10475"/>
        <dbReference type="ChEBI" id="CHEBI:15378"/>
        <dbReference type="ChEBI" id="CHEBI:57540"/>
        <dbReference type="ChEBI" id="CHEBI:57945"/>
        <dbReference type="ChEBI" id="CHEBI:83099"/>
        <dbReference type="ChEBI" id="CHEBI:83100"/>
        <dbReference type="EC" id="1.8.1.4"/>
    </reaction>
</comment>
<reference evidence="19 20" key="1">
    <citation type="submission" date="2020-04" db="EMBL/GenBank/DDBJ databases">
        <title>Genome sequencing of novel species.</title>
        <authorList>
            <person name="Heo J."/>
            <person name="Kim S.-J."/>
            <person name="Kim J.-S."/>
            <person name="Hong S.-B."/>
            <person name="Kwon S.-W."/>
        </authorList>
    </citation>
    <scope>NUCLEOTIDE SEQUENCE [LARGE SCALE GENOMIC DNA]</scope>
    <source>
        <strain evidence="19 20">GN2-R2</strain>
    </source>
</reference>
<evidence type="ECO:0000256" key="3">
    <source>
        <dbReference type="ARBA" id="ARBA00016961"/>
    </source>
</evidence>
<feature type="binding site" evidence="13">
    <location>
        <position position="328"/>
    </location>
    <ligand>
        <name>NAD(+)</name>
        <dbReference type="ChEBI" id="CHEBI:57540"/>
    </ligand>
</feature>
<dbReference type="InterPro" id="IPR012999">
    <property type="entry name" value="Pyr_OxRdtase_I_AS"/>
</dbReference>
<keyword evidence="20" id="KW-1185">Reference proteome</keyword>
<feature type="compositionally biased region" description="Low complexity" evidence="16">
    <location>
        <begin position="165"/>
        <end position="181"/>
    </location>
</feature>
<keyword evidence="13" id="KW-0547">Nucleotide-binding</keyword>
<accession>A0A7Z2VZS2</accession>
<keyword evidence="9 15" id="KW-0676">Redox-active center</keyword>
<evidence type="ECO:0000256" key="4">
    <source>
        <dbReference type="ARBA" id="ARBA00022630"/>
    </source>
</evidence>
<feature type="binding site" evidence="13">
    <location>
        <begin position="239"/>
        <end position="246"/>
    </location>
    <ligand>
        <name>NAD(+)</name>
        <dbReference type="ChEBI" id="CHEBI:57540"/>
    </ligand>
</feature>
<evidence type="ECO:0000313" key="19">
    <source>
        <dbReference type="EMBL" id="QJE02209.1"/>
    </source>
</evidence>
<name>A0A7Z2VZS2_9BURK</name>
<gene>
    <name evidence="19" type="ORF">HH212_21105</name>
</gene>
<dbReference type="InterPro" id="IPR023753">
    <property type="entry name" value="FAD/NAD-binding_dom"/>
</dbReference>
<evidence type="ECO:0000256" key="5">
    <source>
        <dbReference type="ARBA" id="ARBA00022827"/>
    </source>
</evidence>
<dbReference type="GO" id="GO:0050660">
    <property type="term" value="F:flavin adenine dinucleotide binding"/>
    <property type="evidence" value="ECO:0007669"/>
    <property type="project" value="TreeGrafter"/>
</dbReference>
<evidence type="ECO:0000256" key="10">
    <source>
        <dbReference type="ARBA" id="ARBA00031281"/>
    </source>
</evidence>
<feature type="binding site" evidence="13">
    <location>
        <position position="56"/>
    </location>
    <ligand>
        <name>FAD</name>
        <dbReference type="ChEBI" id="CHEBI:57692"/>
    </ligand>
</feature>
<evidence type="ECO:0000256" key="2">
    <source>
        <dbReference type="ARBA" id="ARBA00012608"/>
    </source>
</evidence>
<feature type="binding site" evidence="13">
    <location>
        <begin position="374"/>
        <end position="377"/>
    </location>
    <ligand>
        <name>FAD</name>
        <dbReference type="ChEBI" id="CHEBI:57692"/>
    </ligand>
</feature>
<dbReference type="InterPro" id="IPR004099">
    <property type="entry name" value="Pyr_nucl-diS_OxRdtase_dimer"/>
</dbReference>
<dbReference type="PROSITE" id="PS00076">
    <property type="entry name" value="PYRIDINE_REDOX_1"/>
    <property type="match status" value="1"/>
</dbReference>
<keyword evidence="7 13" id="KW-0520">NAD</keyword>
<dbReference type="KEGG" id="mfy:HH212_21105"/>
<dbReference type="Gene3D" id="3.30.390.30">
    <property type="match status" value="1"/>
</dbReference>
<dbReference type="GO" id="GO:0004148">
    <property type="term" value="F:dihydrolipoyl dehydrogenase (NADH) activity"/>
    <property type="evidence" value="ECO:0007669"/>
    <property type="project" value="UniProtKB-EC"/>
</dbReference>
<dbReference type="PANTHER" id="PTHR22912:SF160">
    <property type="entry name" value="DIHYDROLIPOYL DEHYDROGENASE"/>
    <property type="match status" value="1"/>
</dbReference>
<dbReference type="PIRSF" id="PIRSF000350">
    <property type="entry name" value="Mercury_reductase_MerA"/>
    <property type="match status" value="1"/>
</dbReference>
<evidence type="ECO:0000259" key="17">
    <source>
        <dbReference type="Pfam" id="PF02852"/>
    </source>
</evidence>
<evidence type="ECO:0000256" key="12">
    <source>
        <dbReference type="PIRSR" id="PIRSR000350-2"/>
    </source>
</evidence>
<evidence type="ECO:0000256" key="11">
    <source>
        <dbReference type="ARBA" id="ARBA00049187"/>
    </source>
</evidence>
<dbReference type="InterPro" id="IPR036188">
    <property type="entry name" value="FAD/NAD-bd_sf"/>
</dbReference>
<dbReference type="RefSeq" id="WP_170204296.1">
    <property type="nucleotide sequence ID" value="NZ_CP051685.1"/>
</dbReference>
<dbReference type="EC" id="1.8.1.4" evidence="2"/>
<feature type="region of interest" description="Disordered" evidence="16">
    <location>
        <begin position="165"/>
        <end position="186"/>
    </location>
</feature>
<feature type="binding site" evidence="13">
    <location>
        <begin position="203"/>
        <end position="205"/>
    </location>
    <ligand>
        <name>FAD</name>
        <dbReference type="ChEBI" id="CHEBI:57692"/>
    </ligand>
</feature>
<evidence type="ECO:0000256" key="14">
    <source>
        <dbReference type="PIRSR" id="PIRSR000350-4"/>
    </source>
</evidence>
<protein>
    <recommendedName>
        <fullName evidence="3">Dihydrolipoyl dehydrogenase</fullName>
        <ecNumber evidence="2">1.8.1.4</ecNumber>
    </recommendedName>
    <alternativeName>
        <fullName evidence="10">Dihydrolipoamide dehydrogenase</fullName>
    </alternativeName>
</protein>